<reference evidence="1" key="1">
    <citation type="submission" date="2023-09" db="EMBL/GenBank/DDBJ databases">
        <title>Vallitalea sediminicola and Vallitalea maricola sp. nov., anaerobic bacteria isolated from marine sediment.</title>
        <authorList>
            <person name="Hirano S."/>
            <person name="Maeda A."/>
            <person name="Terahara T."/>
            <person name="Mori K."/>
            <person name="Hamada M."/>
            <person name="Matsumoto R."/>
            <person name="Kobayashi T."/>
        </authorList>
    </citation>
    <scope>NUCLEOTIDE SEQUENCE</scope>
    <source>
        <strain evidence="1">AN17-2</strain>
    </source>
</reference>
<evidence type="ECO:0000313" key="2">
    <source>
        <dbReference type="Proteomes" id="UP001374599"/>
    </source>
</evidence>
<keyword evidence="2" id="KW-1185">Reference proteome</keyword>
<protein>
    <submittedName>
        <fullName evidence="1">HAD family hydrolase</fullName>
    </submittedName>
</protein>
<gene>
    <name evidence="1" type="ORF">AN2V17_45520</name>
</gene>
<dbReference type="EMBL" id="BTPU01000111">
    <property type="protein sequence ID" value="GMQ65308.1"/>
    <property type="molecule type" value="Genomic_DNA"/>
</dbReference>
<proteinExistence type="predicted"/>
<dbReference type="Proteomes" id="UP001374599">
    <property type="component" value="Unassembled WGS sequence"/>
</dbReference>
<sequence length="208" mass="23613">MYKTIIFDVDGTLIDTSKAVLYSLQQAILEVEHKNIPLNKLYFALGIPGKNSIKSLNIKHQNACVLRWDELYQEYFIKTSKMFDGIIDTLEALKAKGINLGIVTSKEISEKNRDFKILNLSEDYFNSIICLEETVNHKPHPEPLLHYLEKTSTNPWEAIYIGDTIHDMKCAHAANVDFALALWGAQDTTGIVAQYSLSHPKELLKLAF</sequence>
<keyword evidence="1" id="KW-0378">Hydrolase</keyword>
<name>A0ACB5URX4_9FIRM</name>
<organism evidence="1 2">
    <name type="scientific">Vallitalea maricola</name>
    <dbReference type="NCBI Taxonomy" id="3074433"/>
    <lineage>
        <taxon>Bacteria</taxon>
        <taxon>Bacillati</taxon>
        <taxon>Bacillota</taxon>
        <taxon>Clostridia</taxon>
        <taxon>Lachnospirales</taxon>
        <taxon>Vallitaleaceae</taxon>
        <taxon>Vallitalea</taxon>
    </lineage>
</organism>
<comment type="caution">
    <text evidence="1">The sequence shown here is derived from an EMBL/GenBank/DDBJ whole genome shotgun (WGS) entry which is preliminary data.</text>
</comment>
<accession>A0ACB5URX4</accession>
<evidence type="ECO:0000313" key="1">
    <source>
        <dbReference type="EMBL" id="GMQ65308.1"/>
    </source>
</evidence>